<keyword evidence="4" id="KW-0479">Metal-binding</keyword>
<dbReference type="InterPro" id="IPR042530">
    <property type="entry name" value="EME1/EME2_C"/>
</dbReference>
<keyword evidence="3" id="KW-0540">Nuclease</keyword>
<evidence type="ECO:0000256" key="4">
    <source>
        <dbReference type="ARBA" id="ARBA00022723"/>
    </source>
</evidence>
<evidence type="ECO:0000256" key="10">
    <source>
        <dbReference type="ARBA" id="ARBA00023204"/>
    </source>
</evidence>
<keyword evidence="5 14" id="KW-0255">Endonuclease</keyword>
<dbReference type="Proteomes" id="UP001607302">
    <property type="component" value="Unassembled WGS sequence"/>
</dbReference>
<organism evidence="14 15">
    <name type="scientific">Vespula squamosa</name>
    <name type="common">Southern yellow jacket</name>
    <name type="synonym">Wasp</name>
    <dbReference type="NCBI Taxonomy" id="30214"/>
    <lineage>
        <taxon>Eukaryota</taxon>
        <taxon>Metazoa</taxon>
        <taxon>Ecdysozoa</taxon>
        <taxon>Arthropoda</taxon>
        <taxon>Hexapoda</taxon>
        <taxon>Insecta</taxon>
        <taxon>Pterygota</taxon>
        <taxon>Neoptera</taxon>
        <taxon>Endopterygota</taxon>
        <taxon>Hymenoptera</taxon>
        <taxon>Apocrita</taxon>
        <taxon>Aculeata</taxon>
        <taxon>Vespoidea</taxon>
        <taxon>Vespidae</taxon>
        <taxon>Vespinae</taxon>
        <taxon>Vespula</taxon>
    </lineage>
</organism>
<dbReference type="Pfam" id="PF21292">
    <property type="entry name" value="EME1-MUS81_C"/>
    <property type="match status" value="1"/>
</dbReference>
<dbReference type="AlphaFoldDB" id="A0ABD2ACS6"/>
<keyword evidence="8" id="KW-0460">Magnesium</keyword>
<keyword evidence="9" id="KW-0233">DNA recombination</keyword>
<dbReference type="InterPro" id="IPR033310">
    <property type="entry name" value="Mms4/EME1/EME2"/>
</dbReference>
<evidence type="ECO:0000256" key="3">
    <source>
        <dbReference type="ARBA" id="ARBA00022722"/>
    </source>
</evidence>
<comment type="subcellular location">
    <subcellularLocation>
        <location evidence="2">Nucleus</location>
    </subcellularLocation>
</comment>
<keyword evidence="6" id="KW-0227">DNA damage</keyword>
<dbReference type="PANTHER" id="PTHR21077:SF5">
    <property type="entry name" value="CROSSOVER JUNCTION ENDONUCLEASE MMS4"/>
    <property type="match status" value="1"/>
</dbReference>
<evidence type="ECO:0000256" key="2">
    <source>
        <dbReference type="ARBA" id="ARBA00004123"/>
    </source>
</evidence>
<reference evidence="14 15" key="1">
    <citation type="journal article" date="2024" name="Ann. Entomol. Soc. Am.">
        <title>Genomic analyses of the southern and eastern yellowjacket wasps (Hymenoptera: Vespidae) reveal evolutionary signatures of social life.</title>
        <authorList>
            <person name="Catto M.A."/>
            <person name="Caine P.B."/>
            <person name="Orr S.E."/>
            <person name="Hunt B.G."/>
            <person name="Goodisman M.A.D."/>
        </authorList>
    </citation>
    <scope>NUCLEOTIDE SEQUENCE [LARGE SCALE GENOMIC DNA]</scope>
    <source>
        <strain evidence="14">233</strain>
        <tissue evidence="14">Head and thorax</tissue>
    </source>
</reference>
<evidence type="ECO:0000256" key="8">
    <source>
        <dbReference type="ARBA" id="ARBA00022842"/>
    </source>
</evidence>
<keyword evidence="7" id="KW-0378">Hydrolase</keyword>
<gene>
    <name evidence="14" type="ORF">V1478_012067</name>
</gene>
<dbReference type="CDD" id="cd20083">
    <property type="entry name" value="XPF_nuclease_EME"/>
    <property type="match status" value="1"/>
</dbReference>
<dbReference type="GO" id="GO:0004519">
    <property type="term" value="F:endonuclease activity"/>
    <property type="evidence" value="ECO:0007669"/>
    <property type="project" value="UniProtKB-KW"/>
</dbReference>
<evidence type="ECO:0000313" key="15">
    <source>
        <dbReference type="Proteomes" id="UP001607302"/>
    </source>
</evidence>
<dbReference type="GO" id="GO:0016787">
    <property type="term" value="F:hydrolase activity"/>
    <property type="evidence" value="ECO:0007669"/>
    <property type="project" value="UniProtKB-KW"/>
</dbReference>
<dbReference type="GO" id="GO:0006310">
    <property type="term" value="P:DNA recombination"/>
    <property type="evidence" value="ECO:0007669"/>
    <property type="project" value="UniProtKB-KW"/>
</dbReference>
<dbReference type="GO" id="GO:0051321">
    <property type="term" value="P:meiotic cell cycle"/>
    <property type="evidence" value="ECO:0007669"/>
    <property type="project" value="UniProtKB-KW"/>
</dbReference>
<dbReference type="GO" id="GO:0006281">
    <property type="term" value="P:DNA repair"/>
    <property type="evidence" value="ECO:0007669"/>
    <property type="project" value="UniProtKB-KW"/>
</dbReference>
<dbReference type="GO" id="GO:0046872">
    <property type="term" value="F:metal ion binding"/>
    <property type="evidence" value="ECO:0007669"/>
    <property type="project" value="UniProtKB-KW"/>
</dbReference>
<feature type="compositionally biased region" description="Polar residues" evidence="13">
    <location>
        <begin position="8"/>
        <end position="19"/>
    </location>
</feature>
<dbReference type="Gene3D" id="3.40.50.10130">
    <property type="match status" value="1"/>
</dbReference>
<evidence type="ECO:0000256" key="7">
    <source>
        <dbReference type="ARBA" id="ARBA00022801"/>
    </source>
</evidence>
<name>A0ABD2ACS6_VESSQ</name>
<evidence type="ECO:0000256" key="11">
    <source>
        <dbReference type="ARBA" id="ARBA00023242"/>
    </source>
</evidence>
<keyword evidence="10" id="KW-0234">DNA repair</keyword>
<keyword evidence="15" id="KW-1185">Reference proteome</keyword>
<sequence length="485" mass="56727">MSEVIILSDSNESDSSIYNPINPKIENSQQDSDSDEFDFPEVQFDYITNKNNITDTNKPCQRQRNINSSPKSLNVISNVETSKEIFTSAFPRKRFYTHDMSDSFESDQYEENIHTSQQLIKEPIKKSKNKRKEERLKRQENLIKEKTLKAITVKKLKNIRPGECMKFIKVTLDKYIKEYNFYPEILITLNDTNVLYNFISHLIPKSITWERTIEEDSINENNKIYTKISKQTEKYIIVIWNWNEVVEKLMDDSFCTSISYIRTLLPDYNMTLVIFGIRRYFLYYKKKNKLKNNKGSGSKSYNEIKDFKEYRESPEVSKQQLEMCLAEIQIINKCNSRLIENAADLALMIYQYTKAIAEIPYKLEKKQHFDKEYNWYIAGDNKDTVRVDKDGNGLKRLWQQQFCQFNLSSLEIAEAICSVYKSPAQLVEAYMNCTSADGSKLLKDLPIRRAVGPLTTTRRVGPELSKKVHIMFTSENGDVLLGNND</sequence>
<evidence type="ECO:0000256" key="9">
    <source>
        <dbReference type="ARBA" id="ARBA00023172"/>
    </source>
</evidence>
<dbReference type="Gene3D" id="1.10.150.670">
    <property type="entry name" value="Crossover junction endonuclease EME1, DNA-binding domain"/>
    <property type="match status" value="1"/>
</dbReference>
<protein>
    <submittedName>
        <fullName evidence="14">Crossover junction endonuclease EME1</fullName>
    </submittedName>
</protein>
<evidence type="ECO:0000256" key="1">
    <source>
        <dbReference type="ARBA" id="ARBA00001946"/>
    </source>
</evidence>
<dbReference type="PANTHER" id="PTHR21077">
    <property type="entry name" value="EME1 PROTEIN"/>
    <property type="match status" value="1"/>
</dbReference>
<evidence type="ECO:0000256" key="6">
    <source>
        <dbReference type="ARBA" id="ARBA00022763"/>
    </source>
</evidence>
<evidence type="ECO:0000256" key="12">
    <source>
        <dbReference type="ARBA" id="ARBA00023254"/>
    </source>
</evidence>
<comment type="caution">
    <text evidence="14">The sequence shown here is derived from an EMBL/GenBank/DDBJ whole genome shotgun (WGS) entry which is preliminary data.</text>
</comment>
<keyword evidence="11" id="KW-0539">Nucleus</keyword>
<proteinExistence type="predicted"/>
<comment type="cofactor">
    <cofactor evidence="1">
        <name>Mg(2+)</name>
        <dbReference type="ChEBI" id="CHEBI:18420"/>
    </cofactor>
</comment>
<dbReference type="EMBL" id="JAUDFV010000152">
    <property type="protein sequence ID" value="KAL2718191.1"/>
    <property type="molecule type" value="Genomic_DNA"/>
</dbReference>
<evidence type="ECO:0000256" key="13">
    <source>
        <dbReference type="SAM" id="MobiDB-lite"/>
    </source>
</evidence>
<keyword evidence="12" id="KW-0469">Meiosis</keyword>
<evidence type="ECO:0000313" key="14">
    <source>
        <dbReference type="EMBL" id="KAL2718191.1"/>
    </source>
</evidence>
<dbReference type="InterPro" id="IPR047524">
    <property type="entry name" value="XPF_nuclease_EME1_plant/arthr"/>
</dbReference>
<dbReference type="GO" id="GO:0005634">
    <property type="term" value="C:nucleus"/>
    <property type="evidence" value="ECO:0007669"/>
    <property type="project" value="UniProtKB-SubCell"/>
</dbReference>
<accession>A0ABD2ACS6</accession>
<evidence type="ECO:0000256" key="5">
    <source>
        <dbReference type="ARBA" id="ARBA00022759"/>
    </source>
</evidence>
<feature type="region of interest" description="Disordered" evidence="13">
    <location>
        <begin position="115"/>
        <end position="135"/>
    </location>
</feature>
<feature type="region of interest" description="Disordered" evidence="13">
    <location>
        <begin position="1"/>
        <end position="35"/>
    </location>
</feature>